<dbReference type="AlphaFoldDB" id="A0A0J1EN59"/>
<protein>
    <submittedName>
        <fullName evidence="1">Transmembrane protein</fullName>
    </submittedName>
</protein>
<dbReference type="EMBL" id="LECT01000007">
    <property type="protein sequence ID" value="KLU06914.1"/>
    <property type="molecule type" value="Genomic_DNA"/>
</dbReference>
<keyword evidence="2" id="KW-1185">Reference proteome</keyword>
<evidence type="ECO:0000313" key="1">
    <source>
        <dbReference type="EMBL" id="KLU06914.1"/>
    </source>
</evidence>
<organism evidence="1 2">
    <name type="scientific">Rhodopirellula islandica</name>
    <dbReference type="NCBI Taxonomy" id="595434"/>
    <lineage>
        <taxon>Bacteria</taxon>
        <taxon>Pseudomonadati</taxon>
        <taxon>Planctomycetota</taxon>
        <taxon>Planctomycetia</taxon>
        <taxon>Pirellulales</taxon>
        <taxon>Pirellulaceae</taxon>
        <taxon>Rhodopirellula</taxon>
    </lineage>
</organism>
<dbReference type="STRING" id="595434.RISK_000715"/>
<reference evidence="1" key="1">
    <citation type="submission" date="2015-05" db="EMBL/GenBank/DDBJ databases">
        <title>Permanent draft genome of Rhodopirellula islandicus K833.</title>
        <authorList>
            <person name="Kizina J."/>
            <person name="Richter M."/>
            <person name="Glockner F.O."/>
            <person name="Harder J."/>
        </authorList>
    </citation>
    <scope>NUCLEOTIDE SEQUENCE [LARGE SCALE GENOMIC DNA]</scope>
    <source>
        <strain evidence="1">K833</strain>
    </source>
</reference>
<accession>A0A0J1EN59</accession>
<dbReference type="PATRIC" id="fig|595434.4.peg.693"/>
<evidence type="ECO:0000313" key="2">
    <source>
        <dbReference type="Proteomes" id="UP000036367"/>
    </source>
</evidence>
<keyword evidence="1" id="KW-0472">Membrane</keyword>
<dbReference type="Proteomes" id="UP000036367">
    <property type="component" value="Unassembled WGS sequence"/>
</dbReference>
<name>A0A0J1EN59_RHOIS</name>
<keyword evidence="1" id="KW-0812">Transmembrane</keyword>
<sequence length="183" mass="20817">MEPKRLEVFTISNLLAVSVLCLPVVLGMTNCVTACGDDPAFRITTKHDRDKVKIAAEEDRVVIEVQSPKGISQAVVERSDDQWPASVMLRLHLKGLERLQVINGKRMLEASVSSQDGKRRISKDDSPLDAKHPSWMDIRMLDKDGEPVRRIPLNEGYFEMQLPKALLDDNPKSITFKWIDFYR</sequence>
<comment type="caution">
    <text evidence="1">The sequence shown here is derived from an EMBL/GenBank/DDBJ whole genome shotgun (WGS) entry which is preliminary data.</text>
</comment>
<gene>
    <name evidence="1" type="ORF">RISK_000715</name>
</gene>
<proteinExistence type="predicted"/>